<keyword evidence="2" id="KW-1185">Reference proteome</keyword>
<accession>A0ACB8TZD8</accession>
<protein>
    <submittedName>
        <fullName evidence="1">Uncharacterized protein</fullName>
    </submittedName>
</protein>
<name>A0ACB8TZD8_9APHY</name>
<proteinExistence type="predicted"/>
<dbReference type="EMBL" id="MU274918">
    <property type="protein sequence ID" value="KAI0087376.1"/>
    <property type="molecule type" value="Genomic_DNA"/>
</dbReference>
<evidence type="ECO:0000313" key="2">
    <source>
        <dbReference type="Proteomes" id="UP001055072"/>
    </source>
</evidence>
<dbReference type="Proteomes" id="UP001055072">
    <property type="component" value="Unassembled WGS sequence"/>
</dbReference>
<reference evidence="1" key="1">
    <citation type="journal article" date="2021" name="Environ. Microbiol.">
        <title>Gene family expansions and transcriptome signatures uncover fungal adaptations to wood decay.</title>
        <authorList>
            <person name="Hage H."/>
            <person name="Miyauchi S."/>
            <person name="Viragh M."/>
            <person name="Drula E."/>
            <person name="Min B."/>
            <person name="Chaduli D."/>
            <person name="Navarro D."/>
            <person name="Favel A."/>
            <person name="Norest M."/>
            <person name="Lesage-Meessen L."/>
            <person name="Balint B."/>
            <person name="Merenyi Z."/>
            <person name="de Eugenio L."/>
            <person name="Morin E."/>
            <person name="Martinez A.T."/>
            <person name="Baldrian P."/>
            <person name="Stursova M."/>
            <person name="Martinez M.J."/>
            <person name="Novotny C."/>
            <person name="Magnuson J.K."/>
            <person name="Spatafora J.W."/>
            <person name="Maurice S."/>
            <person name="Pangilinan J."/>
            <person name="Andreopoulos W."/>
            <person name="LaButti K."/>
            <person name="Hundley H."/>
            <person name="Na H."/>
            <person name="Kuo A."/>
            <person name="Barry K."/>
            <person name="Lipzen A."/>
            <person name="Henrissat B."/>
            <person name="Riley R."/>
            <person name="Ahrendt S."/>
            <person name="Nagy L.G."/>
            <person name="Grigoriev I.V."/>
            <person name="Martin F."/>
            <person name="Rosso M.N."/>
        </authorList>
    </citation>
    <scope>NUCLEOTIDE SEQUENCE</scope>
    <source>
        <strain evidence="1">CBS 384.51</strain>
    </source>
</reference>
<comment type="caution">
    <text evidence="1">The sequence shown here is derived from an EMBL/GenBank/DDBJ whole genome shotgun (WGS) entry which is preliminary data.</text>
</comment>
<evidence type="ECO:0000313" key="1">
    <source>
        <dbReference type="EMBL" id="KAI0087376.1"/>
    </source>
</evidence>
<organism evidence="1 2">
    <name type="scientific">Irpex rosettiformis</name>
    <dbReference type="NCBI Taxonomy" id="378272"/>
    <lineage>
        <taxon>Eukaryota</taxon>
        <taxon>Fungi</taxon>
        <taxon>Dikarya</taxon>
        <taxon>Basidiomycota</taxon>
        <taxon>Agaricomycotina</taxon>
        <taxon>Agaricomycetes</taxon>
        <taxon>Polyporales</taxon>
        <taxon>Irpicaceae</taxon>
        <taxon>Irpex</taxon>
    </lineage>
</organism>
<gene>
    <name evidence="1" type="ORF">BDY19DRAFT_955414</name>
</gene>
<sequence length="307" mass="34862">MSSLRFASLVLSSSSRCRASTLRDTVRPSLYALARDFQHSAVNHRTVSKVQTKPPTNDEETLKALDALQALAHKTNIDVWNQPIDTLDLIIPSWHSKRSQASIVDHCKAFFQSQLNWMRNAQSMFLIAKENAFPGIQVKSRWSPQIFRAKKGPWMDGIGREASEAYTVVNKAVAAGDIKTLRKHTSDSYKDTILKRVQARDKNHLHIWKLHGQNAPPQVLSIRSFVGHMGIKDPLQGHRLVIQALVKFDTNQSLQVFNCRGKVIGGSDEPKRVVEYLVLQKRGWVPGPWIIRDQLYESLDTKLIRIQ</sequence>